<evidence type="ECO:0000256" key="2">
    <source>
        <dbReference type="ARBA" id="ARBA00053793"/>
    </source>
</evidence>
<dbReference type="GO" id="GO:0034599">
    <property type="term" value="P:cellular response to oxidative stress"/>
    <property type="evidence" value="ECO:0007669"/>
    <property type="project" value="TreeGrafter"/>
</dbReference>
<evidence type="ECO:0000256" key="5">
    <source>
        <dbReference type="HAMAP-Rule" id="MF_00686"/>
    </source>
</evidence>
<dbReference type="GO" id="GO:0005506">
    <property type="term" value="F:iron ion binding"/>
    <property type="evidence" value="ECO:0007669"/>
    <property type="project" value="UniProtKB-UniRule"/>
</dbReference>
<dbReference type="HAMAP" id="MF_00686">
    <property type="entry name" value="Fe_traffic_YggX"/>
    <property type="match status" value="1"/>
</dbReference>
<evidence type="ECO:0000256" key="3">
    <source>
        <dbReference type="ARBA" id="ARBA00061679"/>
    </source>
</evidence>
<dbReference type="RefSeq" id="WP_007183618.1">
    <property type="nucleotide sequence ID" value="NZ_AKGD01000001.1"/>
</dbReference>
<name>I8TA45_9GAMM</name>
<evidence type="ECO:0000313" key="7">
    <source>
        <dbReference type="Proteomes" id="UP000003704"/>
    </source>
</evidence>
<dbReference type="Proteomes" id="UP000003704">
    <property type="component" value="Unassembled WGS sequence"/>
</dbReference>
<evidence type="ECO:0000256" key="4">
    <source>
        <dbReference type="ARBA" id="ARBA00070403"/>
    </source>
</evidence>
<dbReference type="NCBIfam" id="NF003817">
    <property type="entry name" value="PRK05408.1"/>
    <property type="match status" value="1"/>
</dbReference>
<dbReference type="STRING" id="1172194.WQQ_06620"/>
<dbReference type="AlphaFoldDB" id="I8TA45"/>
<dbReference type="GO" id="GO:0005829">
    <property type="term" value="C:cytosol"/>
    <property type="evidence" value="ECO:0007669"/>
    <property type="project" value="TreeGrafter"/>
</dbReference>
<comment type="function">
    <text evidence="2">Could be a mediator in iron transactions between iron acquisition and iron-requiring processes, such as synthesis and/or repair of Fe-S clusters in biosynthetic enzymes. Necessary to maintain high levels of aconitase under oxidative stress.</text>
</comment>
<keyword evidence="7" id="KW-1185">Reference proteome</keyword>
<reference evidence="6 7" key="1">
    <citation type="journal article" date="2012" name="J. Bacteriol.">
        <title>Genome Sequence of n-Alkane-Degrading Hydrocarboniphaga effusa Strain AP103T (ATCC BAA-332T).</title>
        <authorList>
            <person name="Chang H.K."/>
            <person name="Zylstra G.J."/>
            <person name="Chae J.C."/>
        </authorList>
    </citation>
    <scope>NUCLEOTIDE SEQUENCE [LARGE SCALE GENOMIC DNA]</scope>
    <source>
        <strain evidence="6 7">AP103</strain>
    </source>
</reference>
<proteinExistence type="inferred from homology"/>
<dbReference type="OrthoDB" id="9804318at2"/>
<evidence type="ECO:0000313" key="6">
    <source>
        <dbReference type="EMBL" id="EIT70525.1"/>
    </source>
</evidence>
<comment type="caution">
    <text evidence="6">The sequence shown here is derived from an EMBL/GenBank/DDBJ whole genome shotgun (WGS) entry which is preliminary data.</text>
</comment>
<dbReference type="PANTHER" id="PTHR36965:SF1">
    <property type="entry name" value="FE(2+)-TRAFFICKING PROTEIN-RELATED"/>
    <property type="match status" value="1"/>
</dbReference>
<organism evidence="6 7">
    <name type="scientific">Hydrocarboniphaga effusa AP103</name>
    <dbReference type="NCBI Taxonomy" id="1172194"/>
    <lineage>
        <taxon>Bacteria</taxon>
        <taxon>Pseudomonadati</taxon>
        <taxon>Pseudomonadota</taxon>
        <taxon>Gammaproteobacteria</taxon>
        <taxon>Nevskiales</taxon>
        <taxon>Nevskiaceae</taxon>
        <taxon>Hydrocarboniphaga</taxon>
    </lineage>
</organism>
<dbReference type="PIRSF" id="PIRSF029827">
    <property type="entry name" value="Fe_traffic_YggX"/>
    <property type="match status" value="1"/>
</dbReference>
<comment type="similarity">
    <text evidence="3 5">Belongs to the Fe(2+)-trafficking protein family.</text>
</comment>
<dbReference type="InterPro" id="IPR007457">
    <property type="entry name" value="Fe_traffick_prot_YggX"/>
</dbReference>
<accession>I8TA45</accession>
<evidence type="ECO:0000256" key="1">
    <source>
        <dbReference type="ARBA" id="ARBA00023004"/>
    </source>
</evidence>
<sequence>MPRTVHCVKIGAEAEGLDRLPYPGALGQRIYDNVSKAAWQQWLQHQTRLINEYRLQLADAEARKFLAKEMEKYFFGGGELAQTSYVPPPGGDGSGKTS</sequence>
<dbReference type="Gene3D" id="1.10.3880.10">
    <property type="entry name" value="Fe(II) trafficking protein YggX"/>
    <property type="match status" value="1"/>
</dbReference>
<protein>
    <recommendedName>
        <fullName evidence="4 5">Probable Fe(2+)-trafficking protein</fullName>
    </recommendedName>
</protein>
<dbReference type="PANTHER" id="PTHR36965">
    <property type="entry name" value="FE(2+)-TRAFFICKING PROTEIN-RELATED"/>
    <property type="match status" value="1"/>
</dbReference>
<dbReference type="SUPFAM" id="SSF111148">
    <property type="entry name" value="YggX-like"/>
    <property type="match status" value="1"/>
</dbReference>
<gene>
    <name evidence="6" type="ORF">WQQ_06620</name>
</gene>
<keyword evidence="1 5" id="KW-0408">Iron</keyword>
<dbReference type="InterPro" id="IPR036766">
    <property type="entry name" value="Fe_traffick_prot_YggX_sf"/>
</dbReference>
<dbReference type="FunFam" id="1.10.3880.10:FF:000001">
    <property type="entry name" value="Probable Fe(2+)-trafficking protein"/>
    <property type="match status" value="1"/>
</dbReference>
<dbReference type="Pfam" id="PF04362">
    <property type="entry name" value="Iron_traffic"/>
    <property type="match status" value="1"/>
</dbReference>
<dbReference type="EMBL" id="AKGD01000001">
    <property type="protein sequence ID" value="EIT70525.1"/>
    <property type="molecule type" value="Genomic_DNA"/>
</dbReference>